<protein>
    <submittedName>
        <fullName evidence="2">Uncharacterized protein</fullName>
    </submittedName>
</protein>
<dbReference type="AlphaFoldDB" id="A0A5J9UH86"/>
<dbReference type="Gramene" id="TVU23105">
    <property type="protein sequence ID" value="TVU23105"/>
    <property type="gene ID" value="EJB05_32844"/>
</dbReference>
<feature type="non-terminal residue" evidence="2">
    <location>
        <position position="1"/>
    </location>
</feature>
<keyword evidence="1" id="KW-1133">Transmembrane helix</keyword>
<keyword evidence="3" id="KW-1185">Reference proteome</keyword>
<name>A0A5J9UH86_9POAL</name>
<dbReference type="Proteomes" id="UP000324897">
    <property type="component" value="Unassembled WGS sequence"/>
</dbReference>
<evidence type="ECO:0000256" key="1">
    <source>
        <dbReference type="SAM" id="Phobius"/>
    </source>
</evidence>
<dbReference type="EMBL" id="RWGY01000026">
    <property type="protein sequence ID" value="TVU23105.1"/>
    <property type="molecule type" value="Genomic_DNA"/>
</dbReference>
<organism evidence="2 3">
    <name type="scientific">Eragrostis curvula</name>
    <name type="common">weeping love grass</name>
    <dbReference type="NCBI Taxonomy" id="38414"/>
    <lineage>
        <taxon>Eukaryota</taxon>
        <taxon>Viridiplantae</taxon>
        <taxon>Streptophyta</taxon>
        <taxon>Embryophyta</taxon>
        <taxon>Tracheophyta</taxon>
        <taxon>Spermatophyta</taxon>
        <taxon>Magnoliopsida</taxon>
        <taxon>Liliopsida</taxon>
        <taxon>Poales</taxon>
        <taxon>Poaceae</taxon>
        <taxon>PACMAD clade</taxon>
        <taxon>Chloridoideae</taxon>
        <taxon>Eragrostideae</taxon>
        <taxon>Eragrostidinae</taxon>
        <taxon>Eragrostis</taxon>
    </lineage>
</organism>
<feature type="transmembrane region" description="Helical" evidence="1">
    <location>
        <begin position="20"/>
        <end position="43"/>
    </location>
</feature>
<gene>
    <name evidence="2" type="ORF">EJB05_32844</name>
</gene>
<keyword evidence="1" id="KW-0812">Transmembrane</keyword>
<evidence type="ECO:0000313" key="2">
    <source>
        <dbReference type="EMBL" id="TVU23105.1"/>
    </source>
</evidence>
<comment type="caution">
    <text evidence="2">The sequence shown here is derived from an EMBL/GenBank/DDBJ whole genome shotgun (WGS) entry which is preliminary data.</text>
</comment>
<dbReference type="OrthoDB" id="695489at2759"/>
<proteinExistence type="predicted"/>
<keyword evidence="1" id="KW-0472">Membrane</keyword>
<reference evidence="2 3" key="1">
    <citation type="journal article" date="2019" name="Sci. Rep.">
        <title>A high-quality genome of Eragrostis curvula grass provides insights into Poaceae evolution and supports new strategies to enhance forage quality.</title>
        <authorList>
            <person name="Carballo J."/>
            <person name="Santos B.A.C.M."/>
            <person name="Zappacosta D."/>
            <person name="Garbus I."/>
            <person name="Selva J.P."/>
            <person name="Gallo C.A."/>
            <person name="Diaz A."/>
            <person name="Albertini E."/>
            <person name="Caccamo M."/>
            <person name="Echenique V."/>
        </authorList>
    </citation>
    <scope>NUCLEOTIDE SEQUENCE [LARGE SCALE GENOMIC DNA]</scope>
    <source>
        <strain evidence="3">cv. Victoria</strain>
        <tissue evidence="2">Leaf</tissue>
    </source>
</reference>
<evidence type="ECO:0000313" key="3">
    <source>
        <dbReference type="Proteomes" id="UP000324897"/>
    </source>
</evidence>
<sequence length="186" mass="20701">MSAERLSCRHCTLKRGRGIYSGELCSSGVAALIIYGALSLWAGRNARRHGRDRRNPTAAVKHVAAMIEELVCLEEKKPVPYAEDLDPGRGWHKVKTDASFRAASATGAGGVVIWDEDGRLLEAAARRYEHLPDALTAEAMVECCWLVRVAMRRRSSSLFRREVDEMTFLTPNGSFIEFHRIGNSIN</sequence>
<accession>A0A5J9UH86</accession>